<evidence type="ECO:0000256" key="6">
    <source>
        <dbReference type="SAM" id="SignalP"/>
    </source>
</evidence>
<dbReference type="PANTHER" id="PTHR31080:SF87">
    <property type="entry name" value="PECTINESTERASE INHIBITOR 7"/>
    <property type="match status" value="1"/>
</dbReference>
<dbReference type="InterPro" id="IPR006501">
    <property type="entry name" value="Pectinesterase_inhib_dom"/>
</dbReference>
<dbReference type="SUPFAM" id="SSF101148">
    <property type="entry name" value="Plant invertase/pectin methylesterase inhibitor"/>
    <property type="match status" value="1"/>
</dbReference>
<dbReference type="PANTHER" id="PTHR31080">
    <property type="entry name" value="PECTINESTERASE INHIBITOR-LIKE"/>
    <property type="match status" value="1"/>
</dbReference>
<evidence type="ECO:0000256" key="5">
    <source>
        <dbReference type="ARBA" id="ARBA00038471"/>
    </source>
</evidence>
<dbReference type="EMBL" id="GDJX01010378">
    <property type="protein sequence ID" value="JAT57558.1"/>
    <property type="molecule type" value="Transcribed_RNA"/>
</dbReference>
<dbReference type="CDD" id="cd15798">
    <property type="entry name" value="PMEI-like_3"/>
    <property type="match status" value="1"/>
</dbReference>
<feature type="chain" id="PRO_5008900442" description="Pectinesterase inhibitor domain-containing protein" evidence="6">
    <location>
        <begin position="23"/>
        <end position="200"/>
    </location>
</feature>
<evidence type="ECO:0000256" key="1">
    <source>
        <dbReference type="ARBA" id="ARBA00004239"/>
    </source>
</evidence>
<protein>
    <recommendedName>
        <fullName evidence="7">Pectinesterase inhibitor domain-containing protein</fullName>
    </recommendedName>
</protein>
<name>A0A1D1YSC6_9ARAE</name>
<comment type="subcellular location">
    <subcellularLocation>
        <location evidence="1">Secreted</location>
        <location evidence="1">Extracellular space</location>
    </subcellularLocation>
</comment>
<dbReference type="InterPro" id="IPR051955">
    <property type="entry name" value="PME_Inhibitor"/>
</dbReference>
<keyword evidence="3 6" id="KW-0732">Signal</keyword>
<evidence type="ECO:0000313" key="8">
    <source>
        <dbReference type="EMBL" id="JAT57558.1"/>
    </source>
</evidence>
<proteinExistence type="inferred from homology"/>
<sequence>MERIRLFFFLAALATLLSVGTAAPSHPDLDFIRVSCRSTRYPALCESSLSGYASTVHRSPRQLAHAALAVTLARARSASAFVGRLGGGGGGERAARRSREAGAVQDCIENVGDSVDRLRRSAAEMGRMGRAGSSGFAWHLSNVQTWVSAALTDETTCLDGFAGRNIDPRLRAAVRRQIVGLAQVTSNALALVNRIPLPRH</sequence>
<dbReference type="GO" id="GO:0004857">
    <property type="term" value="F:enzyme inhibitor activity"/>
    <property type="evidence" value="ECO:0007669"/>
    <property type="project" value="InterPro"/>
</dbReference>
<organism evidence="8">
    <name type="scientific">Anthurium amnicola</name>
    <dbReference type="NCBI Taxonomy" id="1678845"/>
    <lineage>
        <taxon>Eukaryota</taxon>
        <taxon>Viridiplantae</taxon>
        <taxon>Streptophyta</taxon>
        <taxon>Embryophyta</taxon>
        <taxon>Tracheophyta</taxon>
        <taxon>Spermatophyta</taxon>
        <taxon>Magnoliopsida</taxon>
        <taxon>Liliopsida</taxon>
        <taxon>Araceae</taxon>
        <taxon>Pothoideae</taxon>
        <taxon>Potheae</taxon>
        <taxon>Anthurium</taxon>
    </lineage>
</organism>
<accession>A0A1D1YSC6</accession>
<dbReference type="SMART" id="SM00856">
    <property type="entry name" value="PMEI"/>
    <property type="match status" value="1"/>
</dbReference>
<dbReference type="NCBIfam" id="TIGR01614">
    <property type="entry name" value="PME_inhib"/>
    <property type="match status" value="1"/>
</dbReference>
<evidence type="ECO:0000259" key="7">
    <source>
        <dbReference type="SMART" id="SM00856"/>
    </source>
</evidence>
<gene>
    <name evidence="8" type="primary">21KD_3</name>
    <name evidence="8" type="ORF">g.115351</name>
</gene>
<dbReference type="GO" id="GO:0005576">
    <property type="term" value="C:extracellular region"/>
    <property type="evidence" value="ECO:0007669"/>
    <property type="project" value="UniProtKB-SubCell"/>
</dbReference>
<dbReference type="Pfam" id="PF04043">
    <property type="entry name" value="PMEI"/>
    <property type="match status" value="1"/>
</dbReference>
<evidence type="ECO:0000256" key="2">
    <source>
        <dbReference type="ARBA" id="ARBA00022525"/>
    </source>
</evidence>
<feature type="domain" description="Pectinesterase inhibitor" evidence="7">
    <location>
        <begin position="27"/>
        <end position="191"/>
    </location>
</feature>
<dbReference type="AlphaFoldDB" id="A0A1D1YSC6"/>
<keyword evidence="2" id="KW-0964">Secreted</keyword>
<evidence type="ECO:0000256" key="4">
    <source>
        <dbReference type="ARBA" id="ARBA00023157"/>
    </source>
</evidence>
<reference evidence="8" key="1">
    <citation type="submission" date="2015-07" db="EMBL/GenBank/DDBJ databases">
        <title>Transcriptome Assembly of Anthurium amnicola.</title>
        <authorList>
            <person name="Suzuki J."/>
        </authorList>
    </citation>
    <scope>NUCLEOTIDE SEQUENCE</scope>
</reference>
<dbReference type="Gene3D" id="1.20.140.40">
    <property type="entry name" value="Invertase/pectin methylesterase inhibitor family protein"/>
    <property type="match status" value="1"/>
</dbReference>
<dbReference type="FunFam" id="1.20.140.40:FF:000006">
    <property type="entry name" value="Pectinesterase inhibitor 3"/>
    <property type="match status" value="1"/>
</dbReference>
<feature type="signal peptide" evidence="6">
    <location>
        <begin position="1"/>
        <end position="22"/>
    </location>
</feature>
<evidence type="ECO:0000256" key="3">
    <source>
        <dbReference type="ARBA" id="ARBA00022729"/>
    </source>
</evidence>
<comment type="similarity">
    <text evidence="5">Belongs to the PMEI family.</text>
</comment>
<keyword evidence="4" id="KW-1015">Disulfide bond</keyword>
<dbReference type="InterPro" id="IPR035513">
    <property type="entry name" value="Invertase/methylesterase_inhib"/>
</dbReference>